<gene>
    <name evidence="3" type="ORF">KC19_8G045300</name>
</gene>
<accession>A0A8T0GX48</accession>
<evidence type="ECO:0000313" key="3">
    <source>
        <dbReference type="EMBL" id="KAG0563610.1"/>
    </source>
</evidence>
<dbReference type="OrthoDB" id="772928at2759"/>
<keyword evidence="2" id="KW-0732">Signal</keyword>
<feature type="compositionally biased region" description="Low complexity" evidence="1">
    <location>
        <begin position="241"/>
        <end position="255"/>
    </location>
</feature>
<dbReference type="PANTHER" id="PTHR33649:SF2">
    <property type="entry name" value="PAR1 PROTEIN"/>
    <property type="match status" value="1"/>
</dbReference>
<protein>
    <recommendedName>
        <fullName evidence="5">PAR1 protein</fullName>
    </recommendedName>
</protein>
<keyword evidence="4" id="KW-1185">Reference proteome</keyword>
<dbReference type="PANTHER" id="PTHR33649">
    <property type="entry name" value="PAR1 PROTEIN"/>
    <property type="match status" value="1"/>
</dbReference>
<dbReference type="EMBL" id="CM026429">
    <property type="protein sequence ID" value="KAG0563610.1"/>
    <property type="molecule type" value="Genomic_DNA"/>
</dbReference>
<evidence type="ECO:0000313" key="4">
    <source>
        <dbReference type="Proteomes" id="UP000822688"/>
    </source>
</evidence>
<dbReference type="Proteomes" id="UP000822688">
    <property type="component" value="Chromosome 8"/>
</dbReference>
<name>A0A8T0GX48_CERPU</name>
<evidence type="ECO:0000256" key="1">
    <source>
        <dbReference type="SAM" id="MobiDB-lite"/>
    </source>
</evidence>
<dbReference type="Pfam" id="PF06521">
    <property type="entry name" value="PAR1"/>
    <property type="match status" value="1"/>
</dbReference>
<reference evidence="3" key="1">
    <citation type="submission" date="2020-06" db="EMBL/GenBank/DDBJ databases">
        <title>WGS assembly of Ceratodon purpureus strain R40.</title>
        <authorList>
            <person name="Carey S.B."/>
            <person name="Jenkins J."/>
            <person name="Shu S."/>
            <person name="Lovell J.T."/>
            <person name="Sreedasyam A."/>
            <person name="Maumus F."/>
            <person name="Tiley G.P."/>
            <person name="Fernandez-Pozo N."/>
            <person name="Barry K."/>
            <person name="Chen C."/>
            <person name="Wang M."/>
            <person name="Lipzen A."/>
            <person name="Daum C."/>
            <person name="Saski C.A."/>
            <person name="Payton A.C."/>
            <person name="Mcbreen J.C."/>
            <person name="Conrad R.E."/>
            <person name="Kollar L.M."/>
            <person name="Olsson S."/>
            <person name="Huttunen S."/>
            <person name="Landis J.B."/>
            <person name="Wickett N.J."/>
            <person name="Johnson M.G."/>
            <person name="Rensing S.A."/>
            <person name="Grimwood J."/>
            <person name="Schmutz J."/>
            <person name="Mcdaniel S.F."/>
        </authorList>
    </citation>
    <scope>NUCLEOTIDE SEQUENCE</scope>
    <source>
        <strain evidence="3">R40</strain>
    </source>
</reference>
<organism evidence="3 4">
    <name type="scientific">Ceratodon purpureus</name>
    <name type="common">Fire moss</name>
    <name type="synonym">Dicranum purpureum</name>
    <dbReference type="NCBI Taxonomy" id="3225"/>
    <lineage>
        <taxon>Eukaryota</taxon>
        <taxon>Viridiplantae</taxon>
        <taxon>Streptophyta</taxon>
        <taxon>Embryophyta</taxon>
        <taxon>Bryophyta</taxon>
        <taxon>Bryophytina</taxon>
        <taxon>Bryopsida</taxon>
        <taxon>Dicranidae</taxon>
        <taxon>Pseudoditrichales</taxon>
        <taxon>Ditrichaceae</taxon>
        <taxon>Ceratodon</taxon>
    </lineage>
</organism>
<sequence length="371" mass="38975">MAKLRQLSTIPLVLGLLFSNIVCTLGKFECEDLPIEDCAFSVASTGTRCVLEKYLGKDDSIQYECQSSIIIAENREEWIESDECIKACGLERMSVGLSTDLLLDYHFTEMFCSSECLNNCPNIIDLYISLAAGEGMYLPQLCKAHRTRRVIADPVKKAMDAEYIRSLLPQLTSGGAMAPNGSPIPENGGVPPGLLPRGPDYRGYGGYQGSPGDIPTSGGESAPSTSPVAGGNYQPGPLQRSAGAAMAPSSPSAGGDILPGPLQRSAGAGTPPSTPSAGAAGPSVNKRPFFFIPSSSPTAAASIQPIPGADGTTPEAGIVTPPESGISPSSIAKSESAPVPSEVFKPKELSAKLFNNQQVNDEEYLYETYFN</sequence>
<feature type="signal peptide" evidence="2">
    <location>
        <begin position="1"/>
        <end position="26"/>
    </location>
</feature>
<feature type="compositionally biased region" description="Low complexity" evidence="1">
    <location>
        <begin position="265"/>
        <end position="285"/>
    </location>
</feature>
<dbReference type="InterPro" id="IPR009489">
    <property type="entry name" value="PAR1"/>
</dbReference>
<comment type="caution">
    <text evidence="3">The sequence shown here is derived from an EMBL/GenBank/DDBJ whole genome shotgun (WGS) entry which is preliminary data.</text>
</comment>
<feature type="compositionally biased region" description="Polar residues" evidence="1">
    <location>
        <begin position="218"/>
        <end position="227"/>
    </location>
</feature>
<evidence type="ECO:0008006" key="5">
    <source>
        <dbReference type="Google" id="ProtNLM"/>
    </source>
</evidence>
<feature type="chain" id="PRO_5035755405" description="PAR1 protein" evidence="2">
    <location>
        <begin position="27"/>
        <end position="371"/>
    </location>
</feature>
<feature type="region of interest" description="Disordered" evidence="1">
    <location>
        <begin position="174"/>
        <end position="285"/>
    </location>
</feature>
<feature type="region of interest" description="Disordered" evidence="1">
    <location>
        <begin position="319"/>
        <end position="339"/>
    </location>
</feature>
<evidence type="ECO:0000256" key="2">
    <source>
        <dbReference type="SAM" id="SignalP"/>
    </source>
</evidence>
<proteinExistence type="predicted"/>
<dbReference type="AlphaFoldDB" id="A0A8T0GX48"/>